<evidence type="ECO:0000313" key="2">
    <source>
        <dbReference type="EMBL" id="KFD57605.1"/>
    </source>
</evidence>
<keyword evidence="1" id="KW-0812">Transmembrane</keyword>
<accession>A0A085NSC2</accession>
<keyword evidence="4" id="KW-1185">Reference proteome</keyword>
<gene>
    <name evidence="2" type="ORF">M513_01708</name>
    <name evidence="3" type="ORF">M514_01708</name>
</gene>
<name>A0A085NSC2_9BILA</name>
<evidence type="ECO:0000313" key="4">
    <source>
        <dbReference type="Proteomes" id="UP000030764"/>
    </source>
</evidence>
<dbReference type="EMBL" id="KL367478">
    <property type="protein sequence ID" value="KFD72368.1"/>
    <property type="molecule type" value="Genomic_DNA"/>
</dbReference>
<dbReference type="Proteomes" id="UP000030764">
    <property type="component" value="Unassembled WGS sequence"/>
</dbReference>
<feature type="transmembrane region" description="Helical" evidence="1">
    <location>
        <begin position="60"/>
        <end position="79"/>
    </location>
</feature>
<sequence>MLGLTIALGSDLSLRRLSGIVAASSRVQTRCFTDAENPYVVPKNRFVRLWRRFQLRHPHFYMGCIVGACCLFLFSPYIMHTLNALKMTKEEYNAYREGIYQRNVNRGRFGEGLVLPFYTFDLFSKETIKKEKELHEQRVLQLKAEAEKRAERKKRAKESQED</sequence>
<evidence type="ECO:0000256" key="1">
    <source>
        <dbReference type="SAM" id="Phobius"/>
    </source>
</evidence>
<reference evidence="3 4" key="1">
    <citation type="journal article" date="2014" name="Nat. Genet.">
        <title>Genome and transcriptome of the porcine whipworm Trichuris suis.</title>
        <authorList>
            <person name="Jex A.R."/>
            <person name="Nejsum P."/>
            <person name="Schwarz E.M."/>
            <person name="Hu L."/>
            <person name="Young N.D."/>
            <person name="Hall R.S."/>
            <person name="Korhonen P.K."/>
            <person name="Liao S."/>
            <person name="Thamsborg S."/>
            <person name="Xia J."/>
            <person name="Xu P."/>
            <person name="Wang S."/>
            <person name="Scheerlinck J.P."/>
            <person name="Hofmann A."/>
            <person name="Sternberg P.W."/>
            <person name="Wang J."/>
            <person name="Gasser R.B."/>
        </authorList>
    </citation>
    <scope>NUCLEOTIDE SEQUENCE [LARGE SCALE GENOMIC DNA]</scope>
    <source>
        <strain evidence="3">DCEP-RM93F</strain>
        <strain evidence="2">DCEP-RM93M</strain>
    </source>
</reference>
<dbReference type="EMBL" id="KL363188">
    <property type="protein sequence ID" value="KFD57605.1"/>
    <property type="molecule type" value="Genomic_DNA"/>
</dbReference>
<dbReference type="AlphaFoldDB" id="A0A085NSC2"/>
<keyword evidence="1" id="KW-0472">Membrane</keyword>
<protein>
    <submittedName>
        <fullName evidence="3">Uncharacterized protein</fullName>
    </submittedName>
</protein>
<feature type="non-terminal residue" evidence="3">
    <location>
        <position position="162"/>
    </location>
</feature>
<organism evidence="3">
    <name type="scientific">Trichuris suis</name>
    <name type="common">pig whipworm</name>
    <dbReference type="NCBI Taxonomy" id="68888"/>
    <lineage>
        <taxon>Eukaryota</taxon>
        <taxon>Metazoa</taxon>
        <taxon>Ecdysozoa</taxon>
        <taxon>Nematoda</taxon>
        <taxon>Enoplea</taxon>
        <taxon>Dorylaimia</taxon>
        <taxon>Trichinellida</taxon>
        <taxon>Trichuridae</taxon>
        <taxon>Trichuris</taxon>
    </lineage>
</organism>
<dbReference type="Proteomes" id="UP000030758">
    <property type="component" value="Unassembled WGS sequence"/>
</dbReference>
<keyword evidence="1" id="KW-1133">Transmembrane helix</keyword>
<evidence type="ECO:0000313" key="3">
    <source>
        <dbReference type="EMBL" id="KFD72368.1"/>
    </source>
</evidence>
<proteinExistence type="predicted"/>